<accession>A0AAV2L644</accession>
<organism evidence="1 2">
    <name type="scientific">Knipowitschia caucasica</name>
    <name type="common">Caucasian dwarf goby</name>
    <name type="synonym">Pomatoschistus caucasicus</name>
    <dbReference type="NCBI Taxonomy" id="637954"/>
    <lineage>
        <taxon>Eukaryota</taxon>
        <taxon>Metazoa</taxon>
        <taxon>Chordata</taxon>
        <taxon>Craniata</taxon>
        <taxon>Vertebrata</taxon>
        <taxon>Euteleostomi</taxon>
        <taxon>Actinopterygii</taxon>
        <taxon>Neopterygii</taxon>
        <taxon>Teleostei</taxon>
        <taxon>Neoteleostei</taxon>
        <taxon>Acanthomorphata</taxon>
        <taxon>Gobiaria</taxon>
        <taxon>Gobiiformes</taxon>
        <taxon>Gobioidei</taxon>
        <taxon>Gobiidae</taxon>
        <taxon>Gobiinae</taxon>
        <taxon>Knipowitschia</taxon>
    </lineage>
</organism>
<dbReference type="AlphaFoldDB" id="A0AAV2L644"/>
<dbReference type="EMBL" id="OZ035842">
    <property type="protein sequence ID" value="CAL1595149.1"/>
    <property type="molecule type" value="Genomic_DNA"/>
</dbReference>
<sequence>MRVIKAAGTGAHYTDPPLAAHCSATMKLKTADMWILTVVISLFVEVRTAHKMKIHWGPQSMMYLKGKHGRRFVSEQDGRIMSLQDWNMLLKGVQPVEFSKPRQFVSAEKVLIQYLLER</sequence>
<gene>
    <name evidence="1" type="ORF">KC01_LOCUS24003</name>
</gene>
<evidence type="ECO:0000313" key="2">
    <source>
        <dbReference type="Proteomes" id="UP001497482"/>
    </source>
</evidence>
<dbReference type="Pfam" id="PF15171">
    <property type="entry name" value="Spexin"/>
    <property type="match status" value="1"/>
</dbReference>
<dbReference type="GO" id="GO:0005184">
    <property type="term" value="F:neuropeptide hormone activity"/>
    <property type="evidence" value="ECO:0007669"/>
    <property type="project" value="InterPro"/>
</dbReference>
<dbReference type="Proteomes" id="UP001497482">
    <property type="component" value="Chromosome 20"/>
</dbReference>
<name>A0AAV2L644_KNICA</name>
<proteinExistence type="predicted"/>
<evidence type="ECO:0000313" key="1">
    <source>
        <dbReference type="EMBL" id="CAL1595149.1"/>
    </source>
</evidence>
<protein>
    <submittedName>
        <fullName evidence="1">Uncharacterized protein</fullName>
    </submittedName>
</protein>
<dbReference type="InterPro" id="IPR028126">
    <property type="entry name" value="Spexin"/>
</dbReference>
<reference evidence="1 2" key="1">
    <citation type="submission" date="2024-04" db="EMBL/GenBank/DDBJ databases">
        <authorList>
            <person name="Waldvogel A.-M."/>
            <person name="Schoenle A."/>
        </authorList>
    </citation>
    <scope>NUCLEOTIDE SEQUENCE [LARGE SCALE GENOMIC DNA]</scope>
</reference>
<keyword evidence="2" id="KW-1185">Reference proteome</keyword>